<accession>A0A0P7ZS16</accession>
<dbReference type="GO" id="GO:0004222">
    <property type="term" value="F:metalloendopeptidase activity"/>
    <property type="evidence" value="ECO:0007669"/>
    <property type="project" value="TreeGrafter"/>
</dbReference>
<name>A0A0P7ZS16_9CYAN</name>
<feature type="chain" id="PRO_5006147416" evidence="2">
    <location>
        <begin position="26"/>
        <end position="760"/>
    </location>
</feature>
<dbReference type="EMBL" id="LJZR01000044">
    <property type="protein sequence ID" value="KPQ32867.1"/>
    <property type="molecule type" value="Genomic_DNA"/>
</dbReference>
<evidence type="ECO:0000259" key="3">
    <source>
        <dbReference type="Pfam" id="PF01551"/>
    </source>
</evidence>
<protein>
    <submittedName>
        <fullName evidence="4">Putative metalloendopeptidase</fullName>
    </submittedName>
</protein>
<dbReference type="InterPro" id="IPR011055">
    <property type="entry name" value="Dup_hybrid_motif"/>
</dbReference>
<dbReference type="CDD" id="cd12797">
    <property type="entry name" value="M23_peptidase"/>
    <property type="match status" value="1"/>
</dbReference>
<evidence type="ECO:0000313" key="4">
    <source>
        <dbReference type="EMBL" id="KPQ32867.1"/>
    </source>
</evidence>
<evidence type="ECO:0000256" key="2">
    <source>
        <dbReference type="SAM" id="SignalP"/>
    </source>
</evidence>
<dbReference type="InterPro" id="IPR016047">
    <property type="entry name" value="M23ase_b-sheet_dom"/>
</dbReference>
<evidence type="ECO:0000313" key="5">
    <source>
        <dbReference type="Proteomes" id="UP000050465"/>
    </source>
</evidence>
<feature type="region of interest" description="Disordered" evidence="1">
    <location>
        <begin position="368"/>
        <end position="402"/>
    </location>
</feature>
<dbReference type="SUPFAM" id="SSF51261">
    <property type="entry name" value="Duplicated hybrid motif"/>
    <property type="match status" value="1"/>
</dbReference>
<dbReference type="InterPro" id="IPR050570">
    <property type="entry name" value="Cell_wall_metabolism_enzyme"/>
</dbReference>
<dbReference type="Gene3D" id="2.70.70.10">
    <property type="entry name" value="Glucose Permease (Domain IIA)"/>
    <property type="match status" value="1"/>
</dbReference>
<keyword evidence="2" id="KW-0732">Signal</keyword>
<sequence>MKQQRLLLLCLACLLFFCFAPDAISADLSAVETISFGQMPPFEQSGSWPSVGDLAADIGYETARDWVAGDYPVDVLKVGDILDGLHPEAFKLSDLASLEALLIADVPLIANLPLASLLQAVPFSGDWPLERLPGVAEALTQTLGLISEPDETLNQIISKQAGLGEQLTGDIFGELPLMTVPNIEFAQISDFEGFQEQSISSIPGLKDVALGDFPDPLSLLNFTAQQDIAFGPKEYSGDKPTPKPVSGSIEAGFQVPCIGGCPHIELAGPGWQGDQWMTKDHRVADGHGLLGAIPGMDEAGAYRLPFGKAFALQIRSTDEKTGAAEWGLAFRVCASGFFVDLGCTAYALEVPLGITTYEKDTILTGIKDGMGGRSQPVRAPPEWENLRPDTPPEVQSAIGRSRSGRRRGGFGLCGEGPGGINFQALSEAYGYIEGDYSSVGSYVDLGGNEKGYGLGKYQYMSYRADVRQIIQAKPGGAAFLKRADIGAAISSAELEQFFTPADQDSLFKADQTRNIEQAISEGFTGSRIVERIGQIHYGGAAAPIDGNWADVHGRLTLKTYGEELAENYHKVNSASEAKCKEGGLIAGKSIEEAIAYEQAGFQDFDAYRAYRGGYHAGIDFDYRFGAGEGGEVVALVGGEVTSIYPIAKNRVTGEDSMSVVLKSTDSEGREITQIYTHLSNSSVLNAVQVGESIGSGQSLGAVGGEDTVSRGAHLDYKVKVNGVYVDPDEFMQAVIDGGGTLTTINVRTGAKGTTQIGAIQ</sequence>
<comment type="caution">
    <text evidence="4">The sequence shown here is derived from an EMBL/GenBank/DDBJ whole genome shotgun (WGS) entry which is preliminary data.</text>
</comment>
<proteinExistence type="predicted"/>
<gene>
    <name evidence="4" type="ORF">HLUCCA11_20375</name>
</gene>
<dbReference type="AlphaFoldDB" id="A0A0P7ZS16"/>
<dbReference type="Proteomes" id="UP000050465">
    <property type="component" value="Unassembled WGS sequence"/>
</dbReference>
<evidence type="ECO:0000256" key="1">
    <source>
        <dbReference type="SAM" id="MobiDB-lite"/>
    </source>
</evidence>
<dbReference type="PANTHER" id="PTHR21666:SF290">
    <property type="entry name" value="PEPTIDASE M23 DOMAIN PROTEIN"/>
    <property type="match status" value="1"/>
</dbReference>
<organism evidence="4 5">
    <name type="scientific">Phormidesmis priestleyi Ana</name>
    <dbReference type="NCBI Taxonomy" id="1666911"/>
    <lineage>
        <taxon>Bacteria</taxon>
        <taxon>Bacillati</taxon>
        <taxon>Cyanobacteriota</taxon>
        <taxon>Cyanophyceae</taxon>
        <taxon>Leptolyngbyales</taxon>
        <taxon>Leptolyngbyaceae</taxon>
        <taxon>Phormidesmis</taxon>
    </lineage>
</organism>
<feature type="domain" description="M23ase beta-sheet core" evidence="3">
    <location>
        <begin position="614"/>
        <end position="727"/>
    </location>
</feature>
<dbReference type="STRING" id="1666911.HLUCCA11_20375"/>
<reference evidence="4 5" key="1">
    <citation type="submission" date="2015-09" db="EMBL/GenBank/DDBJ databases">
        <title>Identification and resolution of microdiversity through metagenomic sequencing of parallel consortia.</title>
        <authorList>
            <person name="Nelson W.C."/>
            <person name="Romine M.F."/>
            <person name="Lindemann S.R."/>
        </authorList>
    </citation>
    <scope>NUCLEOTIDE SEQUENCE [LARGE SCALE GENOMIC DNA]</scope>
    <source>
        <strain evidence="4">Ana</strain>
    </source>
</reference>
<dbReference type="PANTHER" id="PTHR21666">
    <property type="entry name" value="PEPTIDASE-RELATED"/>
    <property type="match status" value="1"/>
</dbReference>
<feature type="signal peptide" evidence="2">
    <location>
        <begin position="1"/>
        <end position="25"/>
    </location>
</feature>
<dbReference type="Pfam" id="PF01551">
    <property type="entry name" value="Peptidase_M23"/>
    <property type="match status" value="1"/>
</dbReference>
<dbReference type="PATRIC" id="fig|1666911.3.peg.2834"/>